<reference evidence="1 2" key="1">
    <citation type="journal article" date="2009" name="PLoS ONE">
        <title>Genome sequence of the versatile fish pathogen Edwardsiella tarda provides insights into its adaptation to broad host ranges and intracellular niches.</title>
        <authorList>
            <person name="Wang Q."/>
            <person name="Yang M."/>
            <person name="Xiao J."/>
            <person name="Wu H."/>
            <person name="Wang X."/>
            <person name="Lv Y."/>
            <person name="Xu L."/>
            <person name="Zheng H."/>
            <person name="Wang S."/>
            <person name="Zhao G."/>
            <person name="Liu Q."/>
            <person name="Zhang Y."/>
        </authorList>
    </citation>
    <scope>NUCLEOTIDE SEQUENCE [LARGE SCALE GENOMIC DNA]</scope>
    <source>
        <strain evidence="2">EIB202 / CCTCC M208068</strain>
    </source>
</reference>
<dbReference type="KEGG" id="etr:ETAE_2785"/>
<evidence type="ECO:0000313" key="2">
    <source>
        <dbReference type="Proteomes" id="UP000002634"/>
    </source>
</evidence>
<proteinExistence type="predicted"/>
<evidence type="ECO:0000313" key="1">
    <source>
        <dbReference type="EMBL" id="ACY85618.1"/>
    </source>
</evidence>
<accession>A0AAU8PA59</accession>
<dbReference type="EMBL" id="CP001135">
    <property type="protein sequence ID" value="ACY85618.1"/>
    <property type="molecule type" value="Genomic_DNA"/>
</dbReference>
<dbReference type="Proteomes" id="UP000002634">
    <property type="component" value="Chromosome"/>
</dbReference>
<dbReference type="AlphaFoldDB" id="A0AAU8PA59"/>
<organism evidence="1 2">
    <name type="scientific">Edwardsiella piscicida</name>
    <dbReference type="NCBI Taxonomy" id="1263550"/>
    <lineage>
        <taxon>Bacteria</taxon>
        <taxon>Pseudomonadati</taxon>
        <taxon>Pseudomonadota</taxon>
        <taxon>Gammaproteobacteria</taxon>
        <taxon>Enterobacterales</taxon>
        <taxon>Hafniaceae</taxon>
        <taxon>Edwardsiella</taxon>
    </lineage>
</organism>
<gene>
    <name evidence="1" type="ordered locus">ETAE_2785</name>
</gene>
<protein>
    <submittedName>
        <fullName evidence="1">Uncharacterized protein</fullName>
    </submittedName>
</protein>
<keyword evidence="2" id="KW-1185">Reference proteome</keyword>
<sequence length="37" mass="4403">MIPCHFIYVGSDFCYWINHVIKVMDDELICERIISAQ</sequence>
<name>A0AAU8PA59_EDWPI</name>